<protein>
    <recommendedName>
        <fullName evidence="3">Transposase</fullName>
    </recommendedName>
</protein>
<organism evidence="1 2">
    <name type="scientific">Mesorhabditis belari</name>
    <dbReference type="NCBI Taxonomy" id="2138241"/>
    <lineage>
        <taxon>Eukaryota</taxon>
        <taxon>Metazoa</taxon>
        <taxon>Ecdysozoa</taxon>
        <taxon>Nematoda</taxon>
        <taxon>Chromadorea</taxon>
        <taxon>Rhabditida</taxon>
        <taxon>Rhabditina</taxon>
        <taxon>Rhabditomorpha</taxon>
        <taxon>Rhabditoidea</taxon>
        <taxon>Rhabditidae</taxon>
        <taxon>Mesorhabditinae</taxon>
        <taxon>Mesorhabditis</taxon>
    </lineage>
</organism>
<accession>A0AAF3ETI3</accession>
<dbReference type="GO" id="GO:0003690">
    <property type="term" value="F:double-stranded DNA binding"/>
    <property type="evidence" value="ECO:0007669"/>
    <property type="project" value="TreeGrafter"/>
</dbReference>
<dbReference type="WBParaSite" id="MBELARI_LOCUS17472">
    <property type="protein sequence ID" value="MBELARI_LOCUS17472"/>
    <property type="gene ID" value="MBELARI_LOCUS17472"/>
</dbReference>
<dbReference type="GO" id="GO:0005634">
    <property type="term" value="C:nucleus"/>
    <property type="evidence" value="ECO:0007669"/>
    <property type="project" value="TreeGrafter"/>
</dbReference>
<dbReference type="GO" id="GO:0015074">
    <property type="term" value="P:DNA integration"/>
    <property type="evidence" value="ECO:0007669"/>
    <property type="project" value="TreeGrafter"/>
</dbReference>
<dbReference type="InterPro" id="IPR036397">
    <property type="entry name" value="RNaseH_sf"/>
</dbReference>
<evidence type="ECO:0000313" key="1">
    <source>
        <dbReference type="Proteomes" id="UP000887575"/>
    </source>
</evidence>
<dbReference type="GO" id="GO:0006303">
    <property type="term" value="P:double-strand break repair via nonhomologous end joining"/>
    <property type="evidence" value="ECO:0007669"/>
    <property type="project" value="TreeGrafter"/>
</dbReference>
<dbReference type="GO" id="GO:0044774">
    <property type="term" value="P:mitotic DNA integrity checkpoint signaling"/>
    <property type="evidence" value="ECO:0007669"/>
    <property type="project" value="TreeGrafter"/>
</dbReference>
<name>A0AAF3ETI3_9BILA</name>
<dbReference type="GO" id="GO:0046975">
    <property type="term" value="F:histone H3K36 methyltransferase activity"/>
    <property type="evidence" value="ECO:0007669"/>
    <property type="project" value="TreeGrafter"/>
</dbReference>
<proteinExistence type="predicted"/>
<reference evidence="2" key="1">
    <citation type="submission" date="2024-02" db="UniProtKB">
        <authorList>
            <consortium name="WormBaseParasite"/>
        </authorList>
    </citation>
    <scope>IDENTIFICATION</scope>
</reference>
<dbReference type="GO" id="GO:0000793">
    <property type="term" value="C:condensed chromosome"/>
    <property type="evidence" value="ECO:0007669"/>
    <property type="project" value="TreeGrafter"/>
</dbReference>
<dbReference type="GO" id="GO:0000014">
    <property type="term" value="F:single-stranded DNA endodeoxyribonuclease activity"/>
    <property type="evidence" value="ECO:0007669"/>
    <property type="project" value="TreeGrafter"/>
</dbReference>
<dbReference type="GO" id="GO:0031297">
    <property type="term" value="P:replication fork processing"/>
    <property type="evidence" value="ECO:0007669"/>
    <property type="project" value="TreeGrafter"/>
</dbReference>
<evidence type="ECO:0008006" key="3">
    <source>
        <dbReference type="Google" id="ProtNLM"/>
    </source>
</evidence>
<dbReference type="GO" id="GO:0000729">
    <property type="term" value="P:DNA double-strand break processing"/>
    <property type="evidence" value="ECO:0007669"/>
    <property type="project" value="TreeGrafter"/>
</dbReference>
<dbReference type="GO" id="GO:0003697">
    <property type="term" value="F:single-stranded DNA binding"/>
    <property type="evidence" value="ECO:0007669"/>
    <property type="project" value="TreeGrafter"/>
</dbReference>
<dbReference type="Gene3D" id="3.30.420.10">
    <property type="entry name" value="Ribonuclease H-like superfamily/Ribonuclease H"/>
    <property type="match status" value="1"/>
</dbReference>
<dbReference type="InterPro" id="IPR052709">
    <property type="entry name" value="Transposase-MT_Hybrid"/>
</dbReference>
<dbReference type="GO" id="GO:0044547">
    <property type="term" value="F:DNA topoisomerase binding"/>
    <property type="evidence" value="ECO:0007669"/>
    <property type="project" value="TreeGrafter"/>
</dbReference>
<dbReference type="PANTHER" id="PTHR46060:SF2">
    <property type="entry name" value="HISTONE-LYSINE N-METHYLTRANSFERASE SETMAR"/>
    <property type="match status" value="1"/>
</dbReference>
<dbReference type="AlphaFoldDB" id="A0AAF3ETI3"/>
<dbReference type="GO" id="GO:0035861">
    <property type="term" value="C:site of double-strand break"/>
    <property type="evidence" value="ECO:0007669"/>
    <property type="project" value="TreeGrafter"/>
</dbReference>
<dbReference type="Pfam" id="PF01359">
    <property type="entry name" value="Transposase_1"/>
    <property type="match status" value="1"/>
</dbReference>
<dbReference type="PANTHER" id="PTHR46060">
    <property type="entry name" value="MARINER MOS1 TRANSPOSASE-LIKE PROTEIN"/>
    <property type="match status" value="1"/>
</dbReference>
<dbReference type="Proteomes" id="UP000887575">
    <property type="component" value="Unassembled WGS sequence"/>
</dbReference>
<sequence length="224" mass="25794">MGPHLLSNANKATRVTMAGILLRLAKNTGFYDEILTCDEKWIQYDNSTRKRQRLEPGVEPIPTPKPDFLDKKVMPTVWWNSQGIGYFELLKPGQTITGETYAQQLERVNNVLLQKGLDPSNIKFIQDNARPHVAKIVQEKLEELGWETLPHPPYSPDISPSDYHLFRSMRSHLAGNKFKEVQEVEKWIADFFASKQANFYAEGIHSLHGRWKQIMLTNGEYIVD</sequence>
<dbReference type="GO" id="GO:0042800">
    <property type="term" value="F:histone H3K4 methyltransferase activity"/>
    <property type="evidence" value="ECO:0007669"/>
    <property type="project" value="TreeGrafter"/>
</dbReference>
<keyword evidence="1" id="KW-1185">Reference proteome</keyword>
<evidence type="ECO:0000313" key="2">
    <source>
        <dbReference type="WBParaSite" id="MBELARI_LOCUS17472"/>
    </source>
</evidence>
<dbReference type="InterPro" id="IPR001888">
    <property type="entry name" value="Transposase_1"/>
</dbReference>